<accession>A0A433THY6</accession>
<evidence type="ECO:0000313" key="5">
    <source>
        <dbReference type="Proteomes" id="UP000271974"/>
    </source>
</evidence>
<reference evidence="4 5" key="1">
    <citation type="submission" date="2019-01" db="EMBL/GenBank/DDBJ databases">
        <title>A draft genome assembly of the solar-powered sea slug Elysia chlorotica.</title>
        <authorList>
            <person name="Cai H."/>
            <person name="Li Q."/>
            <person name="Fang X."/>
            <person name="Li J."/>
            <person name="Curtis N.E."/>
            <person name="Altenburger A."/>
            <person name="Shibata T."/>
            <person name="Feng M."/>
            <person name="Maeda T."/>
            <person name="Schwartz J.A."/>
            <person name="Shigenobu S."/>
            <person name="Lundholm N."/>
            <person name="Nishiyama T."/>
            <person name="Yang H."/>
            <person name="Hasebe M."/>
            <person name="Li S."/>
            <person name="Pierce S.K."/>
            <person name="Wang J."/>
        </authorList>
    </citation>
    <scope>NUCLEOTIDE SEQUENCE [LARGE SCALE GENOMIC DNA]</scope>
    <source>
        <strain evidence="4">EC2010</strain>
        <tissue evidence="4">Whole organism of an adult</tissue>
    </source>
</reference>
<dbReference type="GO" id="GO:0032589">
    <property type="term" value="C:neuron projection membrane"/>
    <property type="evidence" value="ECO:0007669"/>
    <property type="project" value="TreeGrafter"/>
</dbReference>
<feature type="domain" description="Ig-like" evidence="3">
    <location>
        <begin position="219"/>
        <end position="313"/>
    </location>
</feature>
<dbReference type="Gene3D" id="2.60.40.10">
    <property type="entry name" value="Immunoglobulins"/>
    <property type="match status" value="2"/>
</dbReference>
<protein>
    <recommendedName>
        <fullName evidence="3">Ig-like domain-containing protein</fullName>
    </recommendedName>
</protein>
<evidence type="ECO:0000256" key="1">
    <source>
        <dbReference type="SAM" id="MobiDB-lite"/>
    </source>
</evidence>
<feature type="chain" id="PRO_5019332698" description="Ig-like domain-containing protein" evidence="2">
    <location>
        <begin position="31"/>
        <end position="390"/>
    </location>
</feature>
<dbReference type="PROSITE" id="PS50835">
    <property type="entry name" value="IG_LIKE"/>
    <property type="match status" value="2"/>
</dbReference>
<proteinExistence type="predicted"/>
<sequence>MEYISPGRASTSRLLLAATTVLCLLSVCTSDDYTQRQRAGSHTRWANRPGHRSRHQDRPDSHQYRPRQQDPYQDRAGGFQSRAGGPNHNYGDFDYDYEESTVAQTPEFLNPESNVTVVEGQTAILPCSVRYQGTKEVAWAKQSSQGENIFFTFGKIVWVQDMRVNVSFQMGDNQLTHWNLEIKNVNMKDAGDYECQITNKSPIKKHVYLTVKPRPPPKPAAVTISGKPFVDRGEPIRLVCNATGPRVPEKIDWFKDGTKLDATSYRHGNLIIEEFMHVVDQALISELHIRHTDTTNSGTYICRSSDRKIASLTVTVLVADTTNKKRGTYAQVDAKGKELHNLEVDGVGEEEEQARDAAGSSYHPSLSVATMTVVLVWIHSLSASILRRVS</sequence>
<feature type="region of interest" description="Disordered" evidence="1">
    <location>
        <begin position="36"/>
        <end position="94"/>
    </location>
</feature>
<feature type="signal peptide" evidence="2">
    <location>
        <begin position="1"/>
        <end position="30"/>
    </location>
</feature>
<evidence type="ECO:0000313" key="4">
    <source>
        <dbReference type="EMBL" id="RUS81208.1"/>
    </source>
</evidence>
<dbReference type="Pfam" id="PF13927">
    <property type="entry name" value="Ig_3"/>
    <property type="match status" value="1"/>
</dbReference>
<gene>
    <name evidence="4" type="ORF">EGW08_011038</name>
</gene>
<keyword evidence="2" id="KW-0732">Signal</keyword>
<dbReference type="AlphaFoldDB" id="A0A433THY6"/>
<organism evidence="4 5">
    <name type="scientific">Elysia chlorotica</name>
    <name type="common">Eastern emerald elysia</name>
    <name type="synonym">Sea slug</name>
    <dbReference type="NCBI Taxonomy" id="188477"/>
    <lineage>
        <taxon>Eukaryota</taxon>
        <taxon>Metazoa</taxon>
        <taxon>Spiralia</taxon>
        <taxon>Lophotrochozoa</taxon>
        <taxon>Mollusca</taxon>
        <taxon>Gastropoda</taxon>
        <taxon>Heterobranchia</taxon>
        <taxon>Euthyneura</taxon>
        <taxon>Panpulmonata</taxon>
        <taxon>Sacoglossa</taxon>
        <taxon>Placobranchoidea</taxon>
        <taxon>Plakobranchidae</taxon>
        <taxon>Elysia</taxon>
    </lineage>
</organism>
<dbReference type="InterPro" id="IPR003599">
    <property type="entry name" value="Ig_sub"/>
</dbReference>
<name>A0A433THY6_ELYCH</name>
<dbReference type="SUPFAM" id="SSF48726">
    <property type="entry name" value="Immunoglobulin"/>
    <property type="match status" value="2"/>
</dbReference>
<dbReference type="Pfam" id="PF07686">
    <property type="entry name" value="V-set"/>
    <property type="match status" value="1"/>
</dbReference>
<evidence type="ECO:0000259" key="3">
    <source>
        <dbReference type="PROSITE" id="PS50835"/>
    </source>
</evidence>
<feature type="domain" description="Ig-like" evidence="3">
    <location>
        <begin position="106"/>
        <end position="210"/>
    </location>
</feature>
<comment type="caution">
    <text evidence="4">The sequence shown here is derived from an EMBL/GenBank/DDBJ whole genome shotgun (WGS) entry which is preliminary data.</text>
</comment>
<dbReference type="SMART" id="SM00408">
    <property type="entry name" value="IGc2"/>
    <property type="match status" value="2"/>
</dbReference>
<keyword evidence="5" id="KW-1185">Reference proteome</keyword>
<dbReference type="EMBL" id="RQTK01000350">
    <property type="protein sequence ID" value="RUS81208.1"/>
    <property type="molecule type" value="Genomic_DNA"/>
</dbReference>
<dbReference type="SMART" id="SM00409">
    <property type="entry name" value="IG"/>
    <property type="match status" value="2"/>
</dbReference>
<dbReference type="OrthoDB" id="6365338at2759"/>
<dbReference type="InterPro" id="IPR003598">
    <property type="entry name" value="Ig_sub2"/>
</dbReference>
<dbReference type="InterPro" id="IPR036179">
    <property type="entry name" value="Ig-like_dom_sf"/>
</dbReference>
<dbReference type="InterPro" id="IPR007110">
    <property type="entry name" value="Ig-like_dom"/>
</dbReference>
<dbReference type="InterPro" id="IPR013783">
    <property type="entry name" value="Ig-like_fold"/>
</dbReference>
<dbReference type="InterPro" id="IPR013106">
    <property type="entry name" value="Ig_V-set"/>
</dbReference>
<dbReference type="PANTHER" id="PTHR23279">
    <property type="entry name" value="DEFECTIVE PROBOSCIS EXTENSION RESPONSE DPR -RELATED"/>
    <property type="match status" value="1"/>
</dbReference>
<dbReference type="InterPro" id="IPR037448">
    <property type="entry name" value="Zig-8"/>
</dbReference>
<dbReference type="PANTHER" id="PTHR23279:SF36">
    <property type="entry name" value="DEFECTIVE PROBOSCIS EXTENSION RESPONSE 9, ISOFORM A"/>
    <property type="match status" value="1"/>
</dbReference>
<dbReference type="Proteomes" id="UP000271974">
    <property type="component" value="Unassembled WGS sequence"/>
</dbReference>
<evidence type="ECO:0000256" key="2">
    <source>
        <dbReference type="SAM" id="SignalP"/>
    </source>
</evidence>
<dbReference type="GO" id="GO:0050808">
    <property type="term" value="P:synapse organization"/>
    <property type="evidence" value="ECO:0007669"/>
    <property type="project" value="TreeGrafter"/>
</dbReference>